<protein>
    <submittedName>
        <fullName evidence="2">Uncharacterized protein</fullName>
    </submittedName>
</protein>
<keyword evidence="3" id="KW-1185">Reference proteome</keyword>
<dbReference type="InParanoid" id="A0A177CBE8"/>
<dbReference type="AlphaFoldDB" id="A0A177CBE8"/>
<gene>
    <name evidence="2" type="ORF">CC84DRAFT_1207291</name>
</gene>
<dbReference type="Proteomes" id="UP000077069">
    <property type="component" value="Unassembled WGS sequence"/>
</dbReference>
<dbReference type="OrthoDB" id="10558021at2759"/>
<evidence type="ECO:0000313" key="2">
    <source>
        <dbReference type="EMBL" id="OAG04097.1"/>
    </source>
</evidence>
<sequence length="270" mass="30754">MYAKRVSFEDETKNYDDSSERLGPALLLDIFKPRSHLRKTPWSKQRVFDITVLLCSAFQATSTSVLYTRRCARQDTVLLGVDHRIGTMAIGSSIACIVCLILVATGWDWEDRLCAPGEPGLAPGPKVNDYFYGSLYQFGSDVDLRGTPNVTNKHLLDWAFALCIHLIHLGYFGRFFPSFQRISHDFDGRSAAAMFLTIVLPVLIILPLFLQFIMQNLFFRIWLRFRVTTGWKSKLTRILACLFMVYVTVLTIRSEILKVDEVVKIKATNA</sequence>
<evidence type="ECO:0000313" key="3">
    <source>
        <dbReference type="Proteomes" id="UP000077069"/>
    </source>
</evidence>
<dbReference type="GeneID" id="28765576"/>
<reference evidence="2 3" key="1">
    <citation type="submission" date="2016-05" db="EMBL/GenBank/DDBJ databases">
        <title>Comparative analysis of secretome profiles of manganese(II)-oxidizing ascomycete fungi.</title>
        <authorList>
            <consortium name="DOE Joint Genome Institute"/>
            <person name="Zeiner C.A."/>
            <person name="Purvine S.O."/>
            <person name="Zink E.M."/>
            <person name="Wu S."/>
            <person name="Pasa-Tolic L."/>
            <person name="Chaput D.L."/>
            <person name="Haridas S."/>
            <person name="Grigoriev I.V."/>
            <person name="Santelli C.M."/>
            <person name="Hansel C.M."/>
        </authorList>
    </citation>
    <scope>NUCLEOTIDE SEQUENCE [LARGE SCALE GENOMIC DNA]</scope>
    <source>
        <strain evidence="2 3">AP3s5-JAC2a</strain>
    </source>
</reference>
<feature type="transmembrane region" description="Helical" evidence="1">
    <location>
        <begin position="192"/>
        <end position="214"/>
    </location>
</feature>
<keyword evidence="1" id="KW-0812">Transmembrane</keyword>
<keyword evidence="1" id="KW-0472">Membrane</keyword>
<feature type="transmembrane region" description="Helical" evidence="1">
    <location>
        <begin position="235"/>
        <end position="252"/>
    </location>
</feature>
<keyword evidence="1" id="KW-1133">Transmembrane helix</keyword>
<feature type="transmembrane region" description="Helical" evidence="1">
    <location>
        <begin position="87"/>
        <end position="107"/>
    </location>
</feature>
<feature type="transmembrane region" description="Helical" evidence="1">
    <location>
        <begin position="155"/>
        <end position="172"/>
    </location>
</feature>
<dbReference type="RefSeq" id="XP_018034462.1">
    <property type="nucleotide sequence ID" value="XM_018182090.1"/>
</dbReference>
<accession>A0A177CBE8</accession>
<dbReference type="EMBL" id="KV441554">
    <property type="protein sequence ID" value="OAG04097.1"/>
    <property type="molecule type" value="Genomic_DNA"/>
</dbReference>
<evidence type="ECO:0000256" key="1">
    <source>
        <dbReference type="SAM" id="Phobius"/>
    </source>
</evidence>
<name>A0A177CBE8_9PLEO</name>
<organism evidence="2 3">
    <name type="scientific">Paraphaeosphaeria sporulosa</name>
    <dbReference type="NCBI Taxonomy" id="1460663"/>
    <lineage>
        <taxon>Eukaryota</taxon>
        <taxon>Fungi</taxon>
        <taxon>Dikarya</taxon>
        <taxon>Ascomycota</taxon>
        <taxon>Pezizomycotina</taxon>
        <taxon>Dothideomycetes</taxon>
        <taxon>Pleosporomycetidae</taxon>
        <taxon>Pleosporales</taxon>
        <taxon>Massarineae</taxon>
        <taxon>Didymosphaeriaceae</taxon>
        <taxon>Paraphaeosphaeria</taxon>
    </lineage>
</organism>
<proteinExistence type="predicted"/>